<organism evidence="3 4">
    <name type="scientific">Imperialibacter roseus</name>
    <dbReference type="NCBI Taxonomy" id="1324217"/>
    <lineage>
        <taxon>Bacteria</taxon>
        <taxon>Pseudomonadati</taxon>
        <taxon>Bacteroidota</taxon>
        <taxon>Cytophagia</taxon>
        <taxon>Cytophagales</taxon>
        <taxon>Flammeovirgaceae</taxon>
        <taxon>Imperialibacter</taxon>
    </lineage>
</organism>
<dbReference type="EMBL" id="CP136051">
    <property type="protein sequence ID" value="WOK08766.1"/>
    <property type="molecule type" value="Genomic_DNA"/>
</dbReference>
<protein>
    <submittedName>
        <fullName evidence="3">DUF4440 domain-containing protein</fullName>
    </submittedName>
</protein>
<dbReference type="InterPro" id="IPR027843">
    <property type="entry name" value="DUF4440"/>
</dbReference>
<reference evidence="3 4" key="1">
    <citation type="journal article" date="2023" name="Microbiol. Resour. Announc.">
        <title>Complete Genome Sequence of Imperialibacter roseus strain P4T.</title>
        <authorList>
            <person name="Tizabi D.R."/>
            <person name="Bachvaroff T."/>
            <person name="Hill R.T."/>
        </authorList>
    </citation>
    <scope>NUCLEOTIDE SEQUENCE [LARGE SCALE GENOMIC DNA]</scope>
    <source>
        <strain evidence="3 4">P4T</strain>
    </source>
</reference>
<dbReference type="InterPro" id="IPR032710">
    <property type="entry name" value="NTF2-like_dom_sf"/>
</dbReference>
<evidence type="ECO:0000313" key="3">
    <source>
        <dbReference type="EMBL" id="WOK08766.1"/>
    </source>
</evidence>
<dbReference type="Pfam" id="PF14534">
    <property type="entry name" value="DUF4440"/>
    <property type="match status" value="1"/>
</dbReference>
<evidence type="ECO:0000313" key="4">
    <source>
        <dbReference type="Proteomes" id="UP001302349"/>
    </source>
</evidence>
<dbReference type="Proteomes" id="UP001302349">
    <property type="component" value="Chromosome"/>
</dbReference>
<dbReference type="RefSeq" id="WP_317491398.1">
    <property type="nucleotide sequence ID" value="NZ_CP136051.1"/>
</dbReference>
<name>A0ABZ0IYL3_9BACT</name>
<evidence type="ECO:0000256" key="1">
    <source>
        <dbReference type="SAM" id="SignalP"/>
    </source>
</evidence>
<keyword evidence="4" id="KW-1185">Reference proteome</keyword>
<gene>
    <name evidence="3" type="ORF">RT717_08975</name>
</gene>
<sequence length="146" mass="16605">MKTIFLLFLLSYSVAAYAQIDDETIIRRNIADFSDAIVHRDTEAIANAYTPDASIFPNGFDIIKGTKDIKSYWTPRPGTTTTFHKIYPVEIVVNGSTAYDHGYYEVSGINDGNPFQGVRGKYVIVWKKLDGQWKIYLDIWNRAVSK</sequence>
<evidence type="ECO:0000259" key="2">
    <source>
        <dbReference type="Pfam" id="PF14534"/>
    </source>
</evidence>
<dbReference type="Gene3D" id="3.10.450.50">
    <property type="match status" value="1"/>
</dbReference>
<feature type="chain" id="PRO_5046290811" evidence="1">
    <location>
        <begin position="19"/>
        <end position="146"/>
    </location>
</feature>
<proteinExistence type="predicted"/>
<feature type="signal peptide" evidence="1">
    <location>
        <begin position="1"/>
        <end position="18"/>
    </location>
</feature>
<keyword evidence="1" id="KW-0732">Signal</keyword>
<feature type="domain" description="DUF4440" evidence="2">
    <location>
        <begin position="26"/>
        <end position="135"/>
    </location>
</feature>
<dbReference type="SUPFAM" id="SSF54427">
    <property type="entry name" value="NTF2-like"/>
    <property type="match status" value="1"/>
</dbReference>
<accession>A0ABZ0IYL3</accession>